<gene>
    <name evidence="2" type="ORF">N7469_002093</name>
</gene>
<dbReference type="RefSeq" id="XP_056503507.1">
    <property type="nucleotide sequence ID" value="XM_056641013.1"/>
</dbReference>
<dbReference type="PANTHER" id="PTHR42791:SF14">
    <property type="entry name" value="N-ACETYLTRANSFERASE DOMAIN-CONTAINING PROTEIN"/>
    <property type="match status" value="1"/>
</dbReference>
<dbReference type="SUPFAM" id="SSF55729">
    <property type="entry name" value="Acyl-CoA N-acyltransferases (Nat)"/>
    <property type="match status" value="1"/>
</dbReference>
<dbReference type="InterPro" id="IPR016181">
    <property type="entry name" value="Acyl_CoA_acyltransferase"/>
</dbReference>
<dbReference type="GeneID" id="81380180"/>
<dbReference type="OrthoDB" id="61113at2759"/>
<dbReference type="Gene3D" id="3.40.630.30">
    <property type="match status" value="1"/>
</dbReference>
<dbReference type="GO" id="GO:0016747">
    <property type="term" value="F:acyltransferase activity, transferring groups other than amino-acyl groups"/>
    <property type="evidence" value="ECO:0007669"/>
    <property type="project" value="InterPro"/>
</dbReference>
<keyword evidence="3" id="KW-1185">Reference proteome</keyword>
<dbReference type="InterPro" id="IPR052523">
    <property type="entry name" value="Trichothecene_AcTrans"/>
</dbReference>
<organism evidence="2 3">
    <name type="scientific">Penicillium citrinum</name>
    <dbReference type="NCBI Taxonomy" id="5077"/>
    <lineage>
        <taxon>Eukaryota</taxon>
        <taxon>Fungi</taxon>
        <taxon>Dikarya</taxon>
        <taxon>Ascomycota</taxon>
        <taxon>Pezizomycotina</taxon>
        <taxon>Eurotiomycetes</taxon>
        <taxon>Eurotiomycetidae</taxon>
        <taxon>Eurotiales</taxon>
        <taxon>Aspergillaceae</taxon>
        <taxon>Penicillium</taxon>
    </lineage>
</organism>
<evidence type="ECO:0000259" key="1">
    <source>
        <dbReference type="PROSITE" id="PS51186"/>
    </source>
</evidence>
<evidence type="ECO:0000313" key="2">
    <source>
        <dbReference type="EMBL" id="KAJ5240502.1"/>
    </source>
</evidence>
<dbReference type="InterPro" id="IPR000182">
    <property type="entry name" value="GNAT_dom"/>
</dbReference>
<dbReference type="EMBL" id="JAPQKT010000002">
    <property type="protein sequence ID" value="KAJ5240502.1"/>
    <property type="molecule type" value="Genomic_DNA"/>
</dbReference>
<evidence type="ECO:0000313" key="3">
    <source>
        <dbReference type="Proteomes" id="UP001147733"/>
    </source>
</evidence>
<accession>A0A9W9TTD0</accession>
<sequence>MPASTKISYHPVSSEDAPVLARIHCDAFADDILMDLMYGDHHSDLKNITKDLSDTIIADSTARFVKAVDDKSGELVGWSWWNIYHNSETHLAAAAAAKDLAPPNTAISPEAFLEYHRATHAKREKWLSGRPVACKLCPHPGSLPYSSSVVPMLLGKIGIVREMGKAALQKRVHSVRIISLTLEIVLQVLVVRPTYQSQGIGTQLVKIGIPEIEALGLPAWVEASSKGSRIYEHCGFRDLEDYVDIDLAKYGGNGIRRGVCMLRNPSKQTSRIRG</sequence>
<name>A0A9W9TTD0_PENCI</name>
<proteinExistence type="predicted"/>
<dbReference type="Proteomes" id="UP001147733">
    <property type="component" value="Unassembled WGS sequence"/>
</dbReference>
<dbReference type="AlphaFoldDB" id="A0A9W9TTD0"/>
<comment type="caution">
    <text evidence="2">The sequence shown here is derived from an EMBL/GenBank/DDBJ whole genome shotgun (WGS) entry which is preliminary data.</text>
</comment>
<dbReference type="Pfam" id="PF13508">
    <property type="entry name" value="Acetyltransf_7"/>
    <property type="match status" value="1"/>
</dbReference>
<protein>
    <submittedName>
        <fullName evidence="2">GNAT family acetyltransferase</fullName>
    </submittedName>
</protein>
<feature type="domain" description="N-acetyltransferase" evidence="1">
    <location>
        <begin position="113"/>
        <end position="252"/>
    </location>
</feature>
<reference evidence="2" key="2">
    <citation type="journal article" date="2023" name="IMA Fungus">
        <title>Comparative genomic study of the Penicillium genus elucidates a diverse pangenome and 15 lateral gene transfer events.</title>
        <authorList>
            <person name="Petersen C."/>
            <person name="Sorensen T."/>
            <person name="Nielsen M.R."/>
            <person name="Sondergaard T.E."/>
            <person name="Sorensen J.L."/>
            <person name="Fitzpatrick D.A."/>
            <person name="Frisvad J.C."/>
            <person name="Nielsen K.L."/>
        </authorList>
    </citation>
    <scope>NUCLEOTIDE SEQUENCE</scope>
    <source>
        <strain evidence="2">IBT 23319</strain>
    </source>
</reference>
<dbReference type="PROSITE" id="PS51186">
    <property type="entry name" value="GNAT"/>
    <property type="match status" value="1"/>
</dbReference>
<dbReference type="PANTHER" id="PTHR42791">
    <property type="entry name" value="GNAT FAMILY ACETYLTRANSFERASE"/>
    <property type="match status" value="1"/>
</dbReference>
<reference evidence="2" key="1">
    <citation type="submission" date="2022-11" db="EMBL/GenBank/DDBJ databases">
        <authorList>
            <person name="Petersen C."/>
        </authorList>
    </citation>
    <scope>NUCLEOTIDE SEQUENCE</scope>
    <source>
        <strain evidence="2">IBT 23319</strain>
    </source>
</reference>